<dbReference type="PANTHER" id="PTHR21700">
    <property type="entry name" value="TRANSTHYRETIN-LIKE FAMILY PROTEIN-RELATED"/>
    <property type="match status" value="1"/>
</dbReference>
<sequence>MQFKITILASIFFITAASAVGVGRDQSSGARGVLMCNDKPDVGTLVKLYDEDDGIDTDDLMGKTETDARGNFQVSGYTSEFTPIDPKINIYTDCNDGIKPCQRKITIKIPNRYITDGKIPKEFFDAGTLQLAGKFPGESRDCIH</sequence>
<dbReference type="PANTHER" id="PTHR21700:SF3">
    <property type="entry name" value="TRANSTHYRETIN-LIKE PROTEIN 5"/>
    <property type="match status" value="1"/>
</dbReference>
<name>A0A914YA32_9BILA</name>
<protein>
    <submittedName>
        <fullName evidence="7">Transthyretin-like protein 5</fullName>
    </submittedName>
</protein>
<reference evidence="7" key="1">
    <citation type="submission" date="2022-11" db="UniProtKB">
        <authorList>
            <consortium name="WormBaseParasite"/>
        </authorList>
    </citation>
    <scope>IDENTIFICATION</scope>
</reference>
<dbReference type="InterPro" id="IPR001534">
    <property type="entry name" value="Transthyretin-like"/>
</dbReference>
<evidence type="ECO:0000256" key="2">
    <source>
        <dbReference type="ARBA" id="ARBA00010112"/>
    </source>
</evidence>
<evidence type="ECO:0000256" key="3">
    <source>
        <dbReference type="ARBA" id="ARBA00022525"/>
    </source>
</evidence>
<accession>A0A914YA32</accession>
<proteinExistence type="inferred from homology"/>
<dbReference type="Pfam" id="PF01060">
    <property type="entry name" value="TTR-52"/>
    <property type="match status" value="1"/>
</dbReference>
<dbReference type="Gene3D" id="2.60.40.3330">
    <property type="match status" value="1"/>
</dbReference>
<keyword evidence="3" id="KW-0964">Secreted</keyword>
<evidence type="ECO:0000256" key="4">
    <source>
        <dbReference type="ARBA" id="ARBA00022729"/>
    </source>
</evidence>
<feature type="signal peptide" evidence="5">
    <location>
        <begin position="1"/>
        <end position="19"/>
    </location>
</feature>
<dbReference type="AlphaFoldDB" id="A0A914YA32"/>
<dbReference type="WBParaSite" id="PSU_v2.g17071.t1">
    <property type="protein sequence ID" value="PSU_v2.g17071.t1"/>
    <property type="gene ID" value="PSU_v2.g17071"/>
</dbReference>
<keyword evidence="4 5" id="KW-0732">Signal</keyword>
<comment type="similarity">
    <text evidence="2">Belongs to the nematode transthyretin-like family.</text>
</comment>
<evidence type="ECO:0000313" key="7">
    <source>
        <dbReference type="WBParaSite" id="PSU_v2.g17071.t1"/>
    </source>
</evidence>
<comment type="subcellular location">
    <subcellularLocation>
        <location evidence="1">Secreted</location>
    </subcellularLocation>
</comment>
<keyword evidence="6" id="KW-1185">Reference proteome</keyword>
<dbReference type="GO" id="GO:0005576">
    <property type="term" value="C:extracellular region"/>
    <property type="evidence" value="ECO:0007669"/>
    <property type="project" value="UniProtKB-SubCell"/>
</dbReference>
<evidence type="ECO:0000313" key="6">
    <source>
        <dbReference type="Proteomes" id="UP000887577"/>
    </source>
</evidence>
<feature type="chain" id="PRO_5036788172" evidence="5">
    <location>
        <begin position="20"/>
        <end position="144"/>
    </location>
</feature>
<evidence type="ECO:0000256" key="1">
    <source>
        <dbReference type="ARBA" id="ARBA00004613"/>
    </source>
</evidence>
<organism evidence="6 7">
    <name type="scientific">Panagrolaimus superbus</name>
    <dbReference type="NCBI Taxonomy" id="310955"/>
    <lineage>
        <taxon>Eukaryota</taxon>
        <taxon>Metazoa</taxon>
        <taxon>Ecdysozoa</taxon>
        <taxon>Nematoda</taxon>
        <taxon>Chromadorea</taxon>
        <taxon>Rhabditida</taxon>
        <taxon>Tylenchina</taxon>
        <taxon>Panagrolaimomorpha</taxon>
        <taxon>Panagrolaimoidea</taxon>
        <taxon>Panagrolaimidae</taxon>
        <taxon>Panagrolaimus</taxon>
    </lineage>
</organism>
<evidence type="ECO:0000256" key="5">
    <source>
        <dbReference type="SAM" id="SignalP"/>
    </source>
</evidence>
<dbReference type="GO" id="GO:0009986">
    <property type="term" value="C:cell surface"/>
    <property type="evidence" value="ECO:0007669"/>
    <property type="project" value="InterPro"/>
</dbReference>
<dbReference type="InterPro" id="IPR038479">
    <property type="entry name" value="Transthyretin-like_sf"/>
</dbReference>
<dbReference type="Proteomes" id="UP000887577">
    <property type="component" value="Unplaced"/>
</dbReference>